<dbReference type="InterPro" id="IPR004046">
    <property type="entry name" value="GST_C"/>
</dbReference>
<evidence type="ECO:0000313" key="3">
    <source>
        <dbReference type="Proteomes" id="UP000285060"/>
    </source>
</evidence>
<feature type="non-terminal residue" evidence="2">
    <location>
        <position position="1"/>
    </location>
</feature>
<dbReference type="Proteomes" id="UP000285060">
    <property type="component" value="Unassembled WGS sequence"/>
</dbReference>
<dbReference type="AlphaFoldDB" id="A0A3R6VSP8"/>
<dbReference type="EMBL" id="QUSY01001150">
    <property type="protein sequence ID" value="RHY25890.1"/>
    <property type="molecule type" value="Genomic_DNA"/>
</dbReference>
<dbReference type="Pfam" id="PF00043">
    <property type="entry name" value="GST_C"/>
    <property type="match status" value="1"/>
</dbReference>
<dbReference type="SUPFAM" id="SSF47616">
    <property type="entry name" value="GST C-terminal domain-like"/>
    <property type="match status" value="1"/>
</dbReference>
<sequence length="90" mass="10282">RLCSVLDKHLEGKTYLVGEEYSVADMVVFPWANQLDTGYIHSPSNRTARDFLSFDKYKNIHAWMARIRSRPAVQRGLAVCTNGVGKPWLQ</sequence>
<name>A0A3R6VSP8_9STRA</name>
<dbReference type="InterPro" id="IPR036282">
    <property type="entry name" value="Glutathione-S-Trfase_C_sf"/>
</dbReference>
<comment type="caution">
    <text evidence="2">The sequence shown here is derived from an EMBL/GenBank/DDBJ whole genome shotgun (WGS) entry which is preliminary data.</text>
</comment>
<gene>
    <name evidence="2" type="ORF">DYB32_008025</name>
</gene>
<dbReference type="PROSITE" id="PS50405">
    <property type="entry name" value="GST_CTER"/>
    <property type="match status" value="1"/>
</dbReference>
<dbReference type="InterPro" id="IPR010987">
    <property type="entry name" value="Glutathione-S-Trfase_C-like"/>
</dbReference>
<organism evidence="2 3">
    <name type="scientific">Aphanomyces invadans</name>
    <dbReference type="NCBI Taxonomy" id="157072"/>
    <lineage>
        <taxon>Eukaryota</taxon>
        <taxon>Sar</taxon>
        <taxon>Stramenopiles</taxon>
        <taxon>Oomycota</taxon>
        <taxon>Saprolegniomycetes</taxon>
        <taxon>Saprolegniales</taxon>
        <taxon>Verrucalvaceae</taxon>
        <taxon>Aphanomyces</taxon>
    </lineage>
</organism>
<reference evidence="2 3" key="1">
    <citation type="submission" date="2018-08" db="EMBL/GenBank/DDBJ databases">
        <title>Aphanomyces genome sequencing and annotation.</title>
        <authorList>
            <person name="Minardi D."/>
            <person name="Oidtmann B."/>
            <person name="Van Der Giezen M."/>
            <person name="Studholme D.J."/>
        </authorList>
    </citation>
    <scope>NUCLEOTIDE SEQUENCE [LARGE SCALE GENOMIC DNA]</scope>
    <source>
        <strain evidence="2 3">NJM0002</strain>
    </source>
</reference>
<keyword evidence="3" id="KW-1185">Reference proteome</keyword>
<evidence type="ECO:0000259" key="1">
    <source>
        <dbReference type="PROSITE" id="PS50405"/>
    </source>
</evidence>
<dbReference type="Gene3D" id="1.20.1050.10">
    <property type="match status" value="1"/>
</dbReference>
<dbReference type="PANTHER" id="PTHR44051">
    <property type="entry name" value="GLUTATHIONE S-TRANSFERASE-RELATED"/>
    <property type="match status" value="1"/>
</dbReference>
<dbReference type="VEuPathDB" id="FungiDB:H310_15153"/>
<feature type="domain" description="GST C-terminal" evidence="1">
    <location>
        <begin position="1"/>
        <end position="90"/>
    </location>
</feature>
<evidence type="ECO:0000313" key="2">
    <source>
        <dbReference type="EMBL" id="RHY25890.1"/>
    </source>
</evidence>
<dbReference type="PANTHER" id="PTHR44051:SF8">
    <property type="entry name" value="GLUTATHIONE S-TRANSFERASE GSTA"/>
    <property type="match status" value="1"/>
</dbReference>
<proteinExistence type="predicted"/>
<protein>
    <recommendedName>
        <fullName evidence="1">GST C-terminal domain-containing protein</fullName>
    </recommendedName>
</protein>
<accession>A0A3R6VSP8</accession>